<reference evidence="3" key="1">
    <citation type="journal article" date="2019" name="Int. J. Syst. Evol. Microbiol.">
        <title>The Global Catalogue of Microorganisms (GCM) 10K type strain sequencing project: providing services to taxonomists for standard genome sequencing and annotation.</title>
        <authorList>
            <consortium name="The Broad Institute Genomics Platform"/>
            <consortium name="The Broad Institute Genome Sequencing Center for Infectious Disease"/>
            <person name="Wu L."/>
            <person name="Ma J."/>
        </authorList>
    </citation>
    <scope>NUCLEOTIDE SEQUENCE [LARGE SCALE GENOMIC DNA]</scope>
    <source>
        <strain evidence="3">JCM 4816</strain>
    </source>
</reference>
<dbReference type="EMBL" id="JBHSQJ010000112">
    <property type="protein sequence ID" value="MFC5910352.1"/>
    <property type="molecule type" value="Genomic_DNA"/>
</dbReference>
<name>A0ABW1G9X5_9ACTN</name>
<keyword evidence="1" id="KW-0732">Signal</keyword>
<feature type="signal peptide" evidence="1">
    <location>
        <begin position="1"/>
        <end position="28"/>
    </location>
</feature>
<sequence>MKRGLRHALAVAVAALSVMAAAPASAHAATPTPMAGWSYANTIGLPHSMKEGRAYYAHTWYRQTSKYTLVNLAAELTIWTSTNTQRGVSVDWLNPATHRWQHAQYQYFGFYELNSADGSWLALVPPGKWARLDFRITFTTAAKTGTWHVMPVVPAAYGLLNSQGRGVDAGLRQGAYQQFAFKVYR</sequence>
<evidence type="ECO:0008006" key="4">
    <source>
        <dbReference type="Google" id="ProtNLM"/>
    </source>
</evidence>
<proteinExistence type="predicted"/>
<dbReference type="RefSeq" id="WP_380587363.1">
    <property type="nucleotide sequence ID" value="NZ_JBHSQJ010000112.1"/>
</dbReference>
<gene>
    <name evidence="2" type="ORF">ACFP3V_24405</name>
</gene>
<dbReference type="Proteomes" id="UP001596174">
    <property type="component" value="Unassembled WGS sequence"/>
</dbReference>
<feature type="chain" id="PRO_5045889315" description="DUF1349 domain-containing protein" evidence="1">
    <location>
        <begin position="29"/>
        <end position="185"/>
    </location>
</feature>
<accession>A0ABW1G9X5</accession>
<keyword evidence="3" id="KW-1185">Reference proteome</keyword>
<protein>
    <recommendedName>
        <fullName evidence="4">DUF1349 domain-containing protein</fullName>
    </recommendedName>
</protein>
<evidence type="ECO:0000313" key="2">
    <source>
        <dbReference type="EMBL" id="MFC5910352.1"/>
    </source>
</evidence>
<comment type="caution">
    <text evidence="2">The sequence shown here is derived from an EMBL/GenBank/DDBJ whole genome shotgun (WGS) entry which is preliminary data.</text>
</comment>
<evidence type="ECO:0000256" key="1">
    <source>
        <dbReference type="SAM" id="SignalP"/>
    </source>
</evidence>
<evidence type="ECO:0000313" key="3">
    <source>
        <dbReference type="Proteomes" id="UP001596174"/>
    </source>
</evidence>
<organism evidence="2 3">
    <name type="scientific">Streptacidiphilus monticola</name>
    <dbReference type="NCBI Taxonomy" id="2161674"/>
    <lineage>
        <taxon>Bacteria</taxon>
        <taxon>Bacillati</taxon>
        <taxon>Actinomycetota</taxon>
        <taxon>Actinomycetes</taxon>
        <taxon>Kitasatosporales</taxon>
        <taxon>Streptomycetaceae</taxon>
        <taxon>Streptacidiphilus</taxon>
    </lineage>
</organism>